<reference evidence="2 3" key="2">
    <citation type="submission" date="2018-11" db="EMBL/GenBank/DDBJ databases">
        <authorList>
            <consortium name="Pathogen Informatics"/>
        </authorList>
    </citation>
    <scope>NUCLEOTIDE SEQUENCE [LARGE SCALE GENOMIC DNA]</scope>
</reference>
<keyword evidence="3" id="KW-1185">Reference proteome</keyword>
<proteinExistence type="predicted"/>
<accession>A0A0R3WAL1</accession>
<protein>
    <submittedName>
        <fullName evidence="4">DUF4158 domain-containing protein</fullName>
    </submittedName>
</protein>
<sequence>MTESNEDVVGLASGETSGTSALPGRNLNQLVEIVGPHGVELCSYAHSSSFCLPFGIGERTLSPAIVLADRWPVRENVSQQWSMPESAVTPAYFVARNSSCKRARKISGTLCR</sequence>
<reference evidence="4" key="1">
    <citation type="submission" date="2017-02" db="UniProtKB">
        <authorList>
            <consortium name="WormBaseParasite"/>
        </authorList>
    </citation>
    <scope>IDENTIFICATION</scope>
</reference>
<dbReference type="Proteomes" id="UP000282613">
    <property type="component" value="Unassembled WGS sequence"/>
</dbReference>
<dbReference type="EMBL" id="UYRS01018644">
    <property type="protein sequence ID" value="VDK38675.1"/>
    <property type="molecule type" value="Genomic_DNA"/>
</dbReference>
<gene>
    <name evidence="2" type="ORF">TASK_LOCUS7603</name>
</gene>
<organism evidence="4">
    <name type="scientific">Taenia asiatica</name>
    <name type="common">Asian tapeworm</name>
    <dbReference type="NCBI Taxonomy" id="60517"/>
    <lineage>
        <taxon>Eukaryota</taxon>
        <taxon>Metazoa</taxon>
        <taxon>Spiralia</taxon>
        <taxon>Lophotrochozoa</taxon>
        <taxon>Platyhelminthes</taxon>
        <taxon>Cestoda</taxon>
        <taxon>Eucestoda</taxon>
        <taxon>Cyclophyllidea</taxon>
        <taxon>Taeniidae</taxon>
        <taxon>Taenia</taxon>
    </lineage>
</organism>
<evidence type="ECO:0000313" key="4">
    <source>
        <dbReference type="WBParaSite" id="TASK_0000760201-mRNA-1"/>
    </source>
</evidence>
<evidence type="ECO:0000313" key="3">
    <source>
        <dbReference type="Proteomes" id="UP000282613"/>
    </source>
</evidence>
<name>A0A0R3WAL1_TAEAS</name>
<dbReference type="AlphaFoldDB" id="A0A0R3WAL1"/>
<evidence type="ECO:0000256" key="1">
    <source>
        <dbReference type="SAM" id="MobiDB-lite"/>
    </source>
</evidence>
<feature type="region of interest" description="Disordered" evidence="1">
    <location>
        <begin position="1"/>
        <end position="21"/>
    </location>
</feature>
<evidence type="ECO:0000313" key="2">
    <source>
        <dbReference type="EMBL" id="VDK38675.1"/>
    </source>
</evidence>
<dbReference type="WBParaSite" id="TASK_0000760201-mRNA-1">
    <property type="protein sequence ID" value="TASK_0000760201-mRNA-1"/>
    <property type="gene ID" value="TASK_0000760201"/>
</dbReference>